<dbReference type="EMBL" id="JAUJDW010000007">
    <property type="protein sequence ID" value="KAK0661921.1"/>
    <property type="molecule type" value="Genomic_DNA"/>
</dbReference>
<name>A0AA39Z0G1_9PEZI</name>
<organism evidence="2 3">
    <name type="scientific">Lasiodiplodia hormozganensis</name>
    <dbReference type="NCBI Taxonomy" id="869390"/>
    <lineage>
        <taxon>Eukaryota</taxon>
        <taxon>Fungi</taxon>
        <taxon>Dikarya</taxon>
        <taxon>Ascomycota</taxon>
        <taxon>Pezizomycotina</taxon>
        <taxon>Dothideomycetes</taxon>
        <taxon>Dothideomycetes incertae sedis</taxon>
        <taxon>Botryosphaeriales</taxon>
        <taxon>Botryosphaeriaceae</taxon>
        <taxon>Lasiodiplodia</taxon>
    </lineage>
</organism>
<keyword evidence="3" id="KW-1185">Reference proteome</keyword>
<gene>
    <name evidence="2" type="ORF">DIS24_g2272</name>
</gene>
<dbReference type="InterPro" id="IPR000719">
    <property type="entry name" value="Prot_kinase_dom"/>
</dbReference>
<accession>A0AA39Z0G1</accession>
<evidence type="ECO:0000259" key="1">
    <source>
        <dbReference type="PROSITE" id="PS50011"/>
    </source>
</evidence>
<dbReference type="InterPro" id="IPR011009">
    <property type="entry name" value="Kinase-like_dom_sf"/>
</dbReference>
<dbReference type="Proteomes" id="UP001175001">
    <property type="component" value="Unassembled WGS sequence"/>
</dbReference>
<comment type="caution">
    <text evidence="2">The sequence shown here is derived from an EMBL/GenBank/DDBJ whole genome shotgun (WGS) entry which is preliminary data.</text>
</comment>
<evidence type="ECO:0000313" key="3">
    <source>
        <dbReference type="Proteomes" id="UP001175001"/>
    </source>
</evidence>
<feature type="domain" description="Protein kinase" evidence="1">
    <location>
        <begin position="1"/>
        <end position="302"/>
    </location>
</feature>
<dbReference type="PROSITE" id="PS50011">
    <property type="entry name" value="PROTEIN_KINASE_DOM"/>
    <property type="match status" value="1"/>
</dbReference>
<dbReference type="GO" id="GO:0005524">
    <property type="term" value="F:ATP binding"/>
    <property type="evidence" value="ECO:0007669"/>
    <property type="project" value="InterPro"/>
</dbReference>
<dbReference type="SUPFAM" id="SSF56112">
    <property type="entry name" value="Protein kinase-like (PK-like)"/>
    <property type="match status" value="1"/>
</dbReference>
<dbReference type="Gene3D" id="1.10.510.10">
    <property type="entry name" value="Transferase(Phosphotransferase) domain 1"/>
    <property type="match status" value="1"/>
</dbReference>
<dbReference type="AlphaFoldDB" id="A0AA39Z0G1"/>
<proteinExistence type="predicted"/>
<protein>
    <recommendedName>
        <fullName evidence="1">Protein kinase domain-containing protein</fullName>
    </recommendedName>
</protein>
<evidence type="ECO:0000313" key="2">
    <source>
        <dbReference type="EMBL" id="KAK0661921.1"/>
    </source>
</evidence>
<sequence length="333" mass="38265">MTKRIMTDWVPHDTLWSLIENGYRHSGHLIPEPFIWYCFKVLTEVSLVCWNGHAGRGLRPGWEHMVNTDLKPTNIWLDRPDPEEPLVWARRYPKPKVGDFGMAWTTHHGLDDRKNARGYRRRVNPPDFQRYGTPSHMAPESLSRVVWKLQNNGHHPARVRPTIARLNADLPHTPLPWPNPWPANVPPDNSGIHSWTMVWEIGMTIWCMLATWGESGSNYDLTQPNDIVVDYSQAPGGADLPPRENFHHQDPRFHLPLRPAYSGRLVELVYQCMTFSPPDRIQLEDLWDEVMDGCNDIGHQYAGRENDPAPSGPNAVSFVPDKYPLGENVLNDF</sequence>
<reference evidence="2" key="1">
    <citation type="submission" date="2023-06" db="EMBL/GenBank/DDBJ databases">
        <title>Multi-omics analyses reveal the molecular pathogenesis toolkit of Lasiodiplodia hormozganensis, a cross-kingdom pathogen.</title>
        <authorList>
            <person name="Felix C."/>
            <person name="Meneses R."/>
            <person name="Goncalves M.F.M."/>
            <person name="Tilleman L."/>
            <person name="Duarte A.S."/>
            <person name="Jorrin-Novo J.V."/>
            <person name="Van De Peer Y."/>
            <person name="Deforce D."/>
            <person name="Van Nieuwerburgh F."/>
            <person name="Esteves A.C."/>
            <person name="Alves A."/>
        </authorList>
    </citation>
    <scope>NUCLEOTIDE SEQUENCE</scope>
    <source>
        <strain evidence="2">CBS 339.90</strain>
    </source>
</reference>
<dbReference type="GO" id="GO:0004672">
    <property type="term" value="F:protein kinase activity"/>
    <property type="evidence" value="ECO:0007669"/>
    <property type="project" value="InterPro"/>
</dbReference>